<accession>A0ABN9EZT9</accession>
<protein>
    <recommendedName>
        <fullName evidence="3">Maturase K</fullName>
    </recommendedName>
</protein>
<sequence>MSKQYRYPPNDPFLQSRQSNIFHMRYGEFSELVFFFHNFSEKEEFYFLHTV</sequence>
<evidence type="ECO:0008006" key="3">
    <source>
        <dbReference type="Google" id="ProtNLM"/>
    </source>
</evidence>
<feature type="non-terminal residue" evidence="1">
    <location>
        <position position="51"/>
    </location>
</feature>
<proteinExistence type="predicted"/>
<gene>
    <name evidence="1" type="ORF">SPARVUS_LOCUS11033698</name>
</gene>
<reference evidence="1" key="1">
    <citation type="submission" date="2023-05" db="EMBL/GenBank/DDBJ databases">
        <authorList>
            <person name="Stuckert A."/>
        </authorList>
    </citation>
    <scope>NUCLEOTIDE SEQUENCE</scope>
</reference>
<name>A0ABN9EZT9_9NEOB</name>
<evidence type="ECO:0000313" key="1">
    <source>
        <dbReference type="EMBL" id="CAI9590339.1"/>
    </source>
</evidence>
<organism evidence="1 2">
    <name type="scientific">Staurois parvus</name>
    <dbReference type="NCBI Taxonomy" id="386267"/>
    <lineage>
        <taxon>Eukaryota</taxon>
        <taxon>Metazoa</taxon>
        <taxon>Chordata</taxon>
        <taxon>Craniata</taxon>
        <taxon>Vertebrata</taxon>
        <taxon>Euteleostomi</taxon>
        <taxon>Amphibia</taxon>
        <taxon>Batrachia</taxon>
        <taxon>Anura</taxon>
        <taxon>Neobatrachia</taxon>
        <taxon>Ranoidea</taxon>
        <taxon>Ranidae</taxon>
        <taxon>Staurois</taxon>
    </lineage>
</organism>
<evidence type="ECO:0000313" key="2">
    <source>
        <dbReference type="Proteomes" id="UP001162483"/>
    </source>
</evidence>
<dbReference type="Proteomes" id="UP001162483">
    <property type="component" value="Unassembled WGS sequence"/>
</dbReference>
<keyword evidence="2" id="KW-1185">Reference proteome</keyword>
<comment type="caution">
    <text evidence="1">The sequence shown here is derived from an EMBL/GenBank/DDBJ whole genome shotgun (WGS) entry which is preliminary data.</text>
</comment>
<dbReference type="EMBL" id="CATNWA010016158">
    <property type="protein sequence ID" value="CAI9590339.1"/>
    <property type="molecule type" value="Genomic_DNA"/>
</dbReference>